<evidence type="ECO:0000256" key="1">
    <source>
        <dbReference type="SAM" id="MobiDB-lite"/>
    </source>
</evidence>
<keyword evidence="3" id="KW-1185">Reference proteome</keyword>
<gene>
    <name evidence="2" type="ORF">HNAJ_LOCUS13562</name>
</gene>
<dbReference type="EMBL" id="UZAE01015618">
    <property type="protein sequence ID" value="VDO16287.1"/>
    <property type="molecule type" value="Genomic_DNA"/>
</dbReference>
<name>A0A0R3U0D9_RODNA</name>
<reference evidence="4" key="1">
    <citation type="submission" date="2017-02" db="UniProtKB">
        <authorList>
            <consortium name="WormBaseParasite"/>
        </authorList>
    </citation>
    <scope>IDENTIFICATION</scope>
</reference>
<evidence type="ECO:0000313" key="2">
    <source>
        <dbReference type="EMBL" id="VDO16287.1"/>
    </source>
</evidence>
<evidence type="ECO:0000313" key="3">
    <source>
        <dbReference type="Proteomes" id="UP000278807"/>
    </source>
</evidence>
<sequence>MDLSAACDGDMHRVVLDYNYNLAEQIIYIRPQEDMSNCVSTCRSFDALESKTTPSKVEAATTITTVPSTIPSSLPSGLPANTRLIASSASPDLSYVPSTTSFPALLPGGWNEDRVRMCSRRRRKDQEDETEDVAEKTLTANDFFDGRELDD</sequence>
<evidence type="ECO:0000313" key="4">
    <source>
        <dbReference type="WBParaSite" id="HNAJ_0001358801-mRNA-1"/>
    </source>
</evidence>
<dbReference type="STRING" id="102285.A0A0R3U0D9"/>
<dbReference type="OrthoDB" id="10419199at2759"/>
<reference evidence="2 3" key="2">
    <citation type="submission" date="2018-11" db="EMBL/GenBank/DDBJ databases">
        <authorList>
            <consortium name="Pathogen Informatics"/>
        </authorList>
    </citation>
    <scope>NUCLEOTIDE SEQUENCE [LARGE SCALE GENOMIC DNA]</scope>
</reference>
<dbReference type="AlphaFoldDB" id="A0A0R3U0D9"/>
<dbReference type="Proteomes" id="UP000278807">
    <property type="component" value="Unassembled WGS sequence"/>
</dbReference>
<feature type="region of interest" description="Disordered" evidence="1">
    <location>
        <begin position="120"/>
        <end position="151"/>
    </location>
</feature>
<accession>A0A0R3U0D9</accession>
<dbReference type="WBParaSite" id="HNAJ_0001358801-mRNA-1">
    <property type="protein sequence ID" value="HNAJ_0001358801-mRNA-1"/>
    <property type="gene ID" value="HNAJ_0001358801"/>
</dbReference>
<organism evidence="4">
    <name type="scientific">Rodentolepis nana</name>
    <name type="common">Dwarf tapeworm</name>
    <name type="synonym">Hymenolepis nana</name>
    <dbReference type="NCBI Taxonomy" id="102285"/>
    <lineage>
        <taxon>Eukaryota</taxon>
        <taxon>Metazoa</taxon>
        <taxon>Spiralia</taxon>
        <taxon>Lophotrochozoa</taxon>
        <taxon>Platyhelminthes</taxon>
        <taxon>Cestoda</taxon>
        <taxon>Eucestoda</taxon>
        <taxon>Cyclophyllidea</taxon>
        <taxon>Hymenolepididae</taxon>
        <taxon>Rodentolepis</taxon>
    </lineage>
</organism>
<protein>
    <submittedName>
        <fullName evidence="2 4">Uncharacterized protein</fullName>
    </submittedName>
</protein>
<proteinExistence type="predicted"/>